<reference evidence="2 3" key="1">
    <citation type="submission" date="2019-09" db="EMBL/GenBank/DDBJ databases">
        <title>Segnochrobactrum spirostomi gen. nov., sp. nov., isolated from the ciliate Spirostomum cf. yagiui and description of a novel family, Segnochrobactraceae fam. nov. within the order Rhizobiales of the class Alphaproteobacteria.</title>
        <authorList>
            <person name="Akter S."/>
            <person name="Shazib S.U.A."/>
            <person name="Shin M.K."/>
        </authorList>
    </citation>
    <scope>NUCLEOTIDE SEQUENCE [LARGE SCALE GENOMIC DNA]</scope>
    <source>
        <strain evidence="2 3">Sp-1</strain>
    </source>
</reference>
<protein>
    <submittedName>
        <fullName evidence="2">Uncharacterized protein</fullName>
    </submittedName>
</protein>
<evidence type="ECO:0000313" key="2">
    <source>
        <dbReference type="EMBL" id="MQT12680.1"/>
    </source>
</evidence>
<organism evidence="2 3">
    <name type="scientific">Segnochrobactrum spirostomi</name>
    <dbReference type="NCBI Taxonomy" id="2608987"/>
    <lineage>
        <taxon>Bacteria</taxon>
        <taxon>Pseudomonadati</taxon>
        <taxon>Pseudomonadota</taxon>
        <taxon>Alphaproteobacteria</taxon>
        <taxon>Hyphomicrobiales</taxon>
        <taxon>Segnochrobactraceae</taxon>
        <taxon>Segnochrobactrum</taxon>
    </lineage>
</organism>
<keyword evidence="3" id="KW-1185">Reference proteome</keyword>
<dbReference type="RefSeq" id="WP_153479918.1">
    <property type="nucleotide sequence ID" value="NZ_VWNA01000001.1"/>
</dbReference>
<name>A0A6A7Y0S6_9HYPH</name>
<evidence type="ECO:0000313" key="3">
    <source>
        <dbReference type="Proteomes" id="UP000332515"/>
    </source>
</evidence>
<gene>
    <name evidence="2" type="ORF">F0357_08435</name>
</gene>
<keyword evidence="1" id="KW-0812">Transmembrane</keyword>
<accession>A0A6A7Y0S6</accession>
<dbReference type="EMBL" id="VWNA01000001">
    <property type="protein sequence ID" value="MQT12680.1"/>
    <property type="molecule type" value="Genomic_DNA"/>
</dbReference>
<dbReference type="Proteomes" id="UP000332515">
    <property type="component" value="Unassembled WGS sequence"/>
</dbReference>
<evidence type="ECO:0000256" key="1">
    <source>
        <dbReference type="SAM" id="Phobius"/>
    </source>
</evidence>
<keyword evidence="1" id="KW-1133">Transmembrane helix</keyword>
<dbReference type="AlphaFoldDB" id="A0A6A7Y0S6"/>
<proteinExistence type="predicted"/>
<feature type="transmembrane region" description="Helical" evidence="1">
    <location>
        <begin position="89"/>
        <end position="111"/>
    </location>
</feature>
<keyword evidence="1" id="KW-0472">Membrane</keyword>
<comment type="caution">
    <text evidence="2">The sequence shown here is derived from an EMBL/GenBank/DDBJ whole genome shotgun (WGS) entry which is preliminary data.</text>
</comment>
<sequence>MIVNTNGALKLDDTTLRAVAGGLSLDIDPSDIWSSGWSSLRDDLSGAGDMSVSDVGAAAVGEGGLMAGGAGAAAADVGAAAAATAGATVLAPIAAGVAVVAAVAGLAYAAYKIF</sequence>